<protein>
    <submittedName>
        <fullName evidence="6">Cell surface protein</fullName>
    </submittedName>
</protein>
<dbReference type="CDD" id="cd06920">
    <property type="entry name" value="NEAT"/>
    <property type="match status" value="2"/>
</dbReference>
<feature type="region of interest" description="Disordered" evidence="3">
    <location>
        <begin position="340"/>
        <end position="380"/>
    </location>
</feature>
<dbReference type="GO" id="GO:0030313">
    <property type="term" value="C:cell envelope"/>
    <property type="evidence" value="ECO:0007669"/>
    <property type="project" value="UniProtKB-SubCell"/>
</dbReference>
<dbReference type="Pfam" id="PF05031">
    <property type="entry name" value="NEAT"/>
    <property type="match status" value="1"/>
</dbReference>
<dbReference type="Proteomes" id="UP000036000">
    <property type="component" value="Chromosome"/>
</dbReference>
<gene>
    <name evidence="6" type="ORF">ABN16_01300</name>
</gene>
<evidence type="ECO:0000256" key="3">
    <source>
        <dbReference type="SAM" id="MobiDB-lite"/>
    </source>
</evidence>
<dbReference type="PROSITE" id="PS50978">
    <property type="entry name" value="NEAT"/>
    <property type="match status" value="1"/>
</dbReference>
<dbReference type="InterPro" id="IPR006635">
    <property type="entry name" value="NEAT_dom"/>
</dbReference>
<feature type="transmembrane region" description="Helical" evidence="4">
    <location>
        <begin position="387"/>
        <end position="405"/>
    </location>
</feature>
<dbReference type="Gene3D" id="2.60.40.1850">
    <property type="match status" value="2"/>
</dbReference>
<dbReference type="EMBL" id="CP012033">
    <property type="protein sequence ID" value="AKP63765.1"/>
    <property type="molecule type" value="Genomic_DNA"/>
</dbReference>
<dbReference type="AlphaFoldDB" id="A0AAC8ZG38"/>
<evidence type="ECO:0000256" key="2">
    <source>
        <dbReference type="ARBA" id="ARBA00022729"/>
    </source>
</evidence>
<evidence type="ECO:0000256" key="1">
    <source>
        <dbReference type="ARBA" id="ARBA00004196"/>
    </source>
</evidence>
<accession>A0AAC8ZG38</accession>
<dbReference type="RefSeq" id="WP_048732302.1">
    <property type="nucleotide sequence ID" value="NZ_CP012033.1"/>
</dbReference>
<reference evidence="6 7" key="1">
    <citation type="submission" date="2015-07" db="EMBL/GenBank/DDBJ databases">
        <title>Lactobacillus korensis/26-25/ whole genome sequencing.</title>
        <authorList>
            <person name="Kim M.K."/>
            <person name="Im W.-T."/>
            <person name="Srinivasan S."/>
            <person name="Lee J.-J."/>
        </authorList>
    </citation>
    <scope>NUCLEOTIDE SEQUENCE [LARGE SCALE GENOMIC DNA]</scope>
    <source>
        <strain evidence="6 7">26-25</strain>
    </source>
</reference>
<evidence type="ECO:0000313" key="6">
    <source>
        <dbReference type="EMBL" id="AKP63765.1"/>
    </source>
</evidence>
<feature type="compositionally biased region" description="Polar residues" evidence="3">
    <location>
        <begin position="340"/>
        <end position="355"/>
    </location>
</feature>
<keyword evidence="7" id="KW-1185">Reference proteome</keyword>
<sequence>MKQVKWVLRLLGLVIAGILAINWSQGVTAQAAVSGDGIYQVPVKMIKEKTNATSDANQFFGSQAVVRVSGTQSTVLLTSNGEQYIKSMKVSGQTVTLVKKVESQAIYQFNLTKQTSPLTAAFQLTTPVGAMNEKARLALSWSAAKKLSGSTATTDLLTQATTLARAAVTTSSQSSSTDQAATSSSTAPTTKESTSTGTSSAENTRVTAQTEYWKYQVLKSDQMSLSDANKYYTGVARVTPADGGGYRVTLMVSYAKSLKLGSEAVVPKSIDGQPVADSQVTYSEIGKNYTMVYGFNIQRTSDLTRSLIPGKIHVTVPVMSISETFPIRFQFAASGAKTQEQATGVPTLPKKTTSHQTADTATAPATQATPAAAKKQLPATGERSSSAAAYGVVGLLAGILLIWGGKRHV</sequence>
<feature type="region of interest" description="Disordered" evidence="3">
    <location>
        <begin position="169"/>
        <end position="203"/>
    </location>
</feature>
<proteinExistence type="predicted"/>
<keyword evidence="2" id="KW-0732">Signal</keyword>
<evidence type="ECO:0000259" key="5">
    <source>
        <dbReference type="PROSITE" id="PS50978"/>
    </source>
</evidence>
<comment type="subcellular location">
    <subcellularLocation>
        <location evidence="1">Cell envelope</location>
    </subcellularLocation>
</comment>
<keyword evidence="4" id="KW-1133">Transmembrane helix</keyword>
<feature type="compositionally biased region" description="Low complexity" evidence="3">
    <location>
        <begin position="169"/>
        <end position="201"/>
    </location>
</feature>
<feature type="compositionally biased region" description="Low complexity" evidence="3">
    <location>
        <begin position="356"/>
        <end position="380"/>
    </location>
</feature>
<evidence type="ECO:0000256" key="4">
    <source>
        <dbReference type="SAM" id="Phobius"/>
    </source>
</evidence>
<organism evidence="6 7">
    <name type="scientific">Levilactobacillus koreensis</name>
    <dbReference type="NCBI Taxonomy" id="637971"/>
    <lineage>
        <taxon>Bacteria</taxon>
        <taxon>Bacillati</taxon>
        <taxon>Bacillota</taxon>
        <taxon>Bacilli</taxon>
        <taxon>Lactobacillales</taxon>
        <taxon>Lactobacillaceae</taxon>
        <taxon>Levilactobacillus</taxon>
    </lineage>
</organism>
<keyword evidence="4" id="KW-0472">Membrane</keyword>
<dbReference type="KEGG" id="lko:ABN16_01300"/>
<feature type="domain" description="NEAT" evidence="5">
    <location>
        <begin position="34"/>
        <end position="157"/>
    </location>
</feature>
<dbReference type="NCBIfam" id="TIGR01167">
    <property type="entry name" value="LPXTG_anchor"/>
    <property type="match status" value="1"/>
</dbReference>
<dbReference type="InterPro" id="IPR037250">
    <property type="entry name" value="NEAT_dom_sf"/>
</dbReference>
<evidence type="ECO:0000313" key="7">
    <source>
        <dbReference type="Proteomes" id="UP000036000"/>
    </source>
</evidence>
<keyword evidence="4" id="KW-0812">Transmembrane</keyword>
<dbReference type="SMART" id="SM00725">
    <property type="entry name" value="NEAT"/>
    <property type="match status" value="1"/>
</dbReference>
<name>A0AAC8ZG38_9LACO</name>
<dbReference type="SUPFAM" id="SSF158911">
    <property type="entry name" value="NEAT domain-like"/>
    <property type="match status" value="2"/>
</dbReference>